<organism evidence="4 5">
    <name type="scientific">Dendrobium thyrsiflorum</name>
    <name type="common">Pinecone-like raceme dendrobium</name>
    <name type="synonym">Orchid</name>
    <dbReference type="NCBI Taxonomy" id="117978"/>
    <lineage>
        <taxon>Eukaryota</taxon>
        <taxon>Viridiplantae</taxon>
        <taxon>Streptophyta</taxon>
        <taxon>Embryophyta</taxon>
        <taxon>Tracheophyta</taxon>
        <taxon>Spermatophyta</taxon>
        <taxon>Magnoliopsida</taxon>
        <taxon>Liliopsida</taxon>
        <taxon>Asparagales</taxon>
        <taxon>Orchidaceae</taxon>
        <taxon>Epidendroideae</taxon>
        <taxon>Malaxideae</taxon>
        <taxon>Dendrobiinae</taxon>
        <taxon>Dendrobium</taxon>
    </lineage>
</organism>
<dbReference type="PANTHER" id="PTHR23024">
    <property type="entry name" value="ARYLACETAMIDE DEACETYLASE"/>
    <property type="match status" value="1"/>
</dbReference>
<dbReference type="InterPro" id="IPR002168">
    <property type="entry name" value="Lipase_GDXG_HIS_AS"/>
</dbReference>
<protein>
    <recommendedName>
        <fullName evidence="3">Alpha/beta hydrolase fold-3 domain-containing protein</fullName>
    </recommendedName>
</protein>
<dbReference type="InterPro" id="IPR013094">
    <property type="entry name" value="AB_hydrolase_3"/>
</dbReference>
<dbReference type="GO" id="GO:0016787">
    <property type="term" value="F:hydrolase activity"/>
    <property type="evidence" value="ECO:0007669"/>
    <property type="project" value="UniProtKB-KW"/>
</dbReference>
<reference evidence="4 5" key="1">
    <citation type="journal article" date="2024" name="Plant Biotechnol. J.">
        <title>Dendrobium thyrsiflorum genome and its molecular insights into genes involved in important horticultural traits.</title>
        <authorList>
            <person name="Chen B."/>
            <person name="Wang J.Y."/>
            <person name="Zheng P.J."/>
            <person name="Li K.L."/>
            <person name="Liang Y.M."/>
            <person name="Chen X.F."/>
            <person name="Zhang C."/>
            <person name="Zhao X."/>
            <person name="He X."/>
            <person name="Zhang G.Q."/>
            <person name="Liu Z.J."/>
            <person name="Xu Q."/>
        </authorList>
    </citation>
    <scope>NUCLEOTIDE SEQUENCE [LARGE SCALE GENOMIC DNA]</scope>
    <source>
        <strain evidence="4">GZMU011</strain>
    </source>
</reference>
<feature type="domain" description="Alpha/beta hydrolase fold-3" evidence="3">
    <location>
        <begin position="71"/>
        <end position="288"/>
    </location>
</feature>
<keyword evidence="5" id="KW-1185">Reference proteome</keyword>
<dbReference type="Gene3D" id="3.40.50.1820">
    <property type="entry name" value="alpha/beta hydrolase"/>
    <property type="match status" value="1"/>
</dbReference>
<accession>A0ABD0ULG9</accession>
<dbReference type="AlphaFoldDB" id="A0ABD0ULG9"/>
<name>A0ABD0ULG9_DENTH</name>
<dbReference type="InterPro" id="IPR029058">
    <property type="entry name" value="AB_hydrolase_fold"/>
</dbReference>
<dbReference type="EMBL" id="JANQDX010000013">
    <property type="protein sequence ID" value="KAL0913340.1"/>
    <property type="molecule type" value="Genomic_DNA"/>
</dbReference>
<dbReference type="SUPFAM" id="SSF53474">
    <property type="entry name" value="alpha/beta-Hydrolases"/>
    <property type="match status" value="1"/>
</dbReference>
<evidence type="ECO:0000256" key="1">
    <source>
        <dbReference type="ARBA" id="ARBA00010515"/>
    </source>
</evidence>
<comment type="similarity">
    <text evidence="1">Belongs to the 'GDXG' lipolytic enzyme family.</text>
</comment>
<evidence type="ECO:0000313" key="5">
    <source>
        <dbReference type="Proteomes" id="UP001552299"/>
    </source>
</evidence>
<keyword evidence="2" id="KW-0378">Hydrolase</keyword>
<dbReference type="PANTHER" id="PTHR23024:SF113">
    <property type="entry name" value="CARBOXYLESTERASE 8-RELATED"/>
    <property type="match status" value="1"/>
</dbReference>
<sequence>MDPFSFLNISLNADGSLTRHSQFPTTATTATSDPSLPALSKDLPLNPTHHTWIRLFLPNSPLPAPNTLPIIFYFHGGGFILFSAASAPFHASCSILSASLPALVLAVEYRLAPEHRLPAAYHDANDALLWLREQALNPSAADPWLRAHADYSRCFLLGSSSGGNIAYRAALHAAKFDLEPLVLEGLMLNQPYFGGEKRTESEERIADDKIIPLPVNDLMWELSLPEGASREHIFCNPTAKEEEEVERLPRCLIRGYVGDPLIDRQRQLARMLKKKGVKVVEFLEEEGHHAVELFKPEKAADFVEQVRSFVYGLAGVGEHKL</sequence>
<comment type="caution">
    <text evidence="4">The sequence shown here is derived from an EMBL/GenBank/DDBJ whole genome shotgun (WGS) entry which is preliminary data.</text>
</comment>
<evidence type="ECO:0000313" key="4">
    <source>
        <dbReference type="EMBL" id="KAL0913340.1"/>
    </source>
</evidence>
<evidence type="ECO:0000259" key="3">
    <source>
        <dbReference type="Pfam" id="PF07859"/>
    </source>
</evidence>
<dbReference type="InterPro" id="IPR050466">
    <property type="entry name" value="Carboxylest/Gibb_receptor"/>
</dbReference>
<evidence type="ECO:0000256" key="2">
    <source>
        <dbReference type="ARBA" id="ARBA00022801"/>
    </source>
</evidence>
<gene>
    <name evidence="4" type="ORF">M5K25_016792</name>
</gene>
<dbReference type="PROSITE" id="PS01173">
    <property type="entry name" value="LIPASE_GDXG_HIS"/>
    <property type="match status" value="1"/>
</dbReference>
<proteinExistence type="inferred from homology"/>
<dbReference type="Pfam" id="PF07859">
    <property type="entry name" value="Abhydrolase_3"/>
    <property type="match status" value="1"/>
</dbReference>
<dbReference type="Proteomes" id="UP001552299">
    <property type="component" value="Unassembled WGS sequence"/>
</dbReference>